<feature type="compositionally biased region" description="Polar residues" evidence="1">
    <location>
        <begin position="309"/>
        <end position="320"/>
    </location>
</feature>
<dbReference type="Gene3D" id="1.10.260.40">
    <property type="entry name" value="lambda repressor-like DNA-binding domains"/>
    <property type="match status" value="1"/>
</dbReference>
<evidence type="ECO:0000313" key="7">
    <source>
        <dbReference type="Proteomes" id="UP000182783"/>
    </source>
</evidence>
<dbReference type="Pfam" id="PF13413">
    <property type="entry name" value="HTH_25"/>
    <property type="match status" value="1"/>
</dbReference>
<dbReference type="InterPro" id="IPR010982">
    <property type="entry name" value="Lambda_DNA-bd_dom_sf"/>
</dbReference>
<feature type="transmembrane region" description="Helical" evidence="2">
    <location>
        <begin position="103"/>
        <end position="124"/>
    </location>
</feature>
<keyword evidence="2" id="KW-0812">Transmembrane</keyword>
<keyword evidence="6" id="KW-1185">Reference proteome</keyword>
<feature type="domain" description="HTH cro/C1-type" evidence="3">
    <location>
        <begin position="7"/>
        <end position="68"/>
    </location>
</feature>
<feature type="region of interest" description="Disordered" evidence="1">
    <location>
        <begin position="299"/>
        <end position="338"/>
    </location>
</feature>
<dbReference type="AlphaFoldDB" id="A0A1G9N2K8"/>
<feature type="region of interest" description="Disordered" evidence="1">
    <location>
        <begin position="130"/>
        <end position="207"/>
    </location>
</feature>
<reference evidence="5 7" key="2">
    <citation type="submission" date="2016-10" db="EMBL/GenBank/DDBJ databases">
        <authorList>
            <person name="de Groot N.N."/>
        </authorList>
    </citation>
    <scope>NUCLEOTIDE SEQUENCE [LARGE SCALE GENOMIC DNA]</scope>
    <source>
        <strain evidence="5 7">CGMCC 1.10239</strain>
    </source>
</reference>
<dbReference type="GO" id="GO:0003677">
    <property type="term" value="F:DNA binding"/>
    <property type="evidence" value="ECO:0007669"/>
    <property type="project" value="InterPro"/>
</dbReference>
<evidence type="ECO:0000313" key="5">
    <source>
        <dbReference type="EMBL" id="SDL80729.1"/>
    </source>
</evidence>
<name>A0A1G9N2K8_9BACL</name>
<reference evidence="4 6" key="1">
    <citation type="submission" date="2015-08" db="EMBL/GenBank/DDBJ databases">
        <title>Genome of Paenibacillus jilunlii.</title>
        <authorList>
            <person name="Sant'Anna F.H."/>
            <person name="Ambrosini A."/>
            <person name="Souza R."/>
            <person name="Bach E."/>
            <person name="Fernandes G."/>
            <person name="Balsanelli E."/>
            <person name="Baura V.A."/>
            <person name="Pedrosa F.O."/>
            <person name="Souza E.M."/>
            <person name="Passaglia L."/>
        </authorList>
    </citation>
    <scope>NUCLEOTIDE SEQUENCE [LARGE SCALE GENOMIC DNA]</scope>
    <source>
        <strain evidence="4 6">DSM 23019</strain>
    </source>
</reference>
<dbReference type="CDD" id="cd00093">
    <property type="entry name" value="HTH_XRE"/>
    <property type="match status" value="1"/>
</dbReference>
<feature type="compositionally biased region" description="Low complexity" evidence="1">
    <location>
        <begin position="153"/>
        <end position="186"/>
    </location>
</feature>
<dbReference type="InterPro" id="IPR025194">
    <property type="entry name" value="RodZ-like_C"/>
</dbReference>
<feature type="compositionally biased region" description="Polar residues" evidence="1">
    <location>
        <begin position="140"/>
        <end position="152"/>
    </location>
</feature>
<dbReference type="RefSeq" id="WP_062523304.1">
    <property type="nucleotide sequence ID" value="NZ_CP048429.1"/>
</dbReference>
<proteinExistence type="predicted"/>
<feature type="compositionally biased region" description="Low complexity" evidence="1">
    <location>
        <begin position="321"/>
        <end position="338"/>
    </location>
</feature>
<evidence type="ECO:0000259" key="3">
    <source>
        <dbReference type="SMART" id="SM00530"/>
    </source>
</evidence>
<dbReference type="Proteomes" id="UP000182783">
    <property type="component" value="Unassembled WGS sequence"/>
</dbReference>
<dbReference type="InterPro" id="IPR050400">
    <property type="entry name" value="Bact_Cytoskel_RodZ"/>
</dbReference>
<dbReference type="SMART" id="SM00530">
    <property type="entry name" value="HTH_XRE"/>
    <property type="match status" value="1"/>
</dbReference>
<keyword evidence="2" id="KW-1133">Transmembrane helix</keyword>
<dbReference type="Proteomes" id="UP000070252">
    <property type="component" value="Unassembled WGS sequence"/>
</dbReference>
<dbReference type="Gene3D" id="2.60.120.380">
    <property type="match status" value="1"/>
</dbReference>
<dbReference type="Pfam" id="PF13464">
    <property type="entry name" value="RodZ_C"/>
    <property type="match status" value="1"/>
</dbReference>
<dbReference type="EMBL" id="LIPY01000110">
    <property type="protein sequence ID" value="KWX75649.1"/>
    <property type="molecule type" value="Genomic_DNA"/>
</dbReference>
<evidence type="ECO:0000313" key="6">
    <source>
        <dbReference type="Proteomes" id="UP000070252"/>
    </source>
</evidence>
<dbReference type="PANTHER" id="PTHR34475">
    <property type="match status" value="1"/>
</dbReference>
<keyword evidence="2" id="KW-0472">Membrane</keyword>
<evidence type="ECO:0000256" key="1">
    <source>
        <dbReference type="SAM" id="MobiDB-lite"/>
    </source>
</evidence>
<protein>
    <submittedName>
        <fullName evidence="5">Protein RodZ, contains Xre-like HTH and DUF4115 domains</fullName>
    </submittedName>
</protein>
<sequence length="338" mass="35847">MSELGRHLKEARLQKGMSLDDVQEVTKIRKKYLEAIEAGDYKVLPGSFYVRAFIKTYAEAVDVNPDELMEEHGNVPAAPVETPMETVIQKRSRRPETERNAKWLPTVLMWTFPVLIIVVIYMYASSNMNKPEPDKAEPGNLTTATQDPSKVQPSPTAVGGGVAAPSASADAGSGTATPEATTAPSASPSPSPSPSSQEVTVTQDRKSGKTTVYKVSAPAGSAVQVQIAASGVSWLEVYKGENSKGEKLSFGNTAAGDNLSFTLDSEGMYIKSGYSPATEITVNGQVVTDGKTSSRLLLELDDSSASGDTTGTQNSGTEGSQDNVTNQENTNQENSTAE</sequence>
<organism evidence="5 7">
    <name type="scientific">Paenibacillus jilunlii</name>
    <dbReference type="NCBI Taxonomy" id="682956"/>
    <lineage>
        <taxon>Bacteria</taxon>
        <taxon>Bacillati</taxon>
        <taxon>Bacillota</taxon>
        <taxon>Bacilli</taxon>
        <taxon>Bacillales</taxon>
        <taxon>Paenibacillaceae</taxon>
        <taxon>Paenibacillus</taxon>
    </lineage>
</organism>
<evidence type="ECO:0000256" key="2">
    <source>
        <dbReference type="SAM" id="Phobius"/>
    </source>
</evidence>
<dbReference type="EMBL" id="FNGM01000006">
    <property type="protein sequence ID" value="SDL80729.1"/>
    <property type="molecule type" value="Genomic_DNA"/>
</dbReference>
<dbReference type="OrthoDB" id="9797543at2"/>
<evidence type="ECO:0000313" key="4">
    <source>
        <dbReference type="EMBL" id="KWX75649.1"/>
    </source>
</evidence>
<feature type="compositionally biased region" description="Low complexity" evidence="1">
    <location>
        <begin position="299"/>
        <end position="308"/>
    </location>
</feature>
<dbReference type="PANTHER" id="PTHR34475:SF1">
    <property type="entry name" value="CYTOSKELETON PROTEIN RODZ"/>
    <property type="match status" value="1"/>
</dbReference>
<accession>A0A1G9N2K8</accession>
<dbReference type="SUPFAM" id="SSF47413">
    <property type="entry name" value="lambda repressor-like DNA-binding domains"/>
    <property type="match status" value="1"/>
</dbReference>
<gene>
    <name evidence="4" type="ORF">AML91_12575</name>
    <name evidence="5" type="ORF">SAMN05216191_10615</name>
</gene>
<dbReference type="InterPro" id="IPR001387">
    <property type="entry name" value="Cro/C1-type_HTH"/>
</dbReference>